<feature type="compositionally biased region" description="Basic and acidic residues" evidence="1">
    <location>
        <begin position="28"/>
        <end position="38"/>
    </location>
</feature>
<evidence type="ECO:0000256" key="1">
    <source>
        <dbReference type="SAM" id="MobiDB-lite"/>
    </source>
</evidence>
<protein>
    <submittedName>
        <fullName evidence="2">Uncharacterized protein</fullName>
    </submittedName>
</protein>
<reference evidence="2 3" key="1">
    <citation type="submission" date="2019-03" db="EMBL/GenBank/DDBJ databases">
        <title>First draft genome of Liparis tanakae, snailfish: a comprehensive survey of snailfish specific genes.</title>
        <authorList>
            <person name="Kim W."/>
            <person name="Song I."/>
            <person name="Jeong J.-H."/>
            <person name="Kim D."/>
            <person name="Kim S."/>
            <person name="Ryu S."/>
            <person name="Song J.Y."/>
            <person name="Lee S.K."/>
        </authorList>
    </citation>
    <scope>NUCLEOTIDE SEQUENCE [LARGE SCALE GENOMIC DNA]</scope>
    <source>
        <tissue evidence="2">Muscle</tissue>
    </source>
</reference>
<dbReference type="Proteomes" id="UP000314294">
    <property type="component" value="Unassembled WGS sequence"/>
</dbReference>
<accession>A0A4Z2EXJ3</accession>
<comment type="caution">
    <text evidence="2">The sequence shown here is derived from an EMBL/GenBank/DDBJ whole genome shotgun (WGS) entry which is preliminary data.</text>
</comment>
<sequence length="110" mass="11826">MISLLVLRSGPGATGDTPRLFVPLQSRDTSENTARRTADNVSISRSFRSRDYCGPTDSQPGGAGTTADRGLAAMLMFKTPRVLKPSEAPTAPQFLGSWRRMWGLLSPSAT</sequence>
<feature type="region of interest" description="Disordered" evidence="1">
    <location>
        <begin position="8"/>
        <end position="67"/>
    </location>
</feature>
<organism evidence="2 3">
    <name type="scientific">Liparis tanakae</name>
    <name type="common">Tanaka's snailfish</name>
    <dbReference type="NCBI Taxonomy" id="230148"/>
    <lineage>
        <taxon>Eukaryota</taxon>
        <taxon>Metazoa</taxon>
        <taxon>Chordata</taxon>
        <taxon>Craniata</taxon>
        <taxon>Vertebrata</taxon>
        <taxon>Euteleostomi</taxon>
        <taxon>Actinopterygii</taxon>
        <taxon>Neopterygii</taxon>
        <taxon>Teleostei</taxon>
        <taxon>Neoteleostei</taxon>
        <taxon>Acanthomorphata</taxon>
        <taxon>Eupercaria</taxon>
        <taxon>Perciformes</taxon>
        <taxon>Cottioidei</taxon>
        <taxon>Cottales</taxon>
        <taxon>Liparidae</taxon>
        <taxon>Liparis</taxon>
    </lineage>
</organism>
<gene>
    <name evidence="2" type="ORF">EYF80_056360</name>
</gene>
<keyword evidence="3" id="KW-1185">Reference proteome</keyword>
<evidence type="ECO:0000313" key="2">
    <source>
        <dbReference type="EMBL" id="TNN33473.1"/>
    </source>
</evidence>
<evidence type="ECO:0000313" key="3">
    <source>
        <dbReference type="Proteomes" id="UP000314294"/>
    </source>
</evidence>
<dbReference type="EMBL" id="SRLO01002235">
    <property type="protein sequence ID" value="TNN33473.1"/>
    <property type="molecule type" value="Genomic_DNA"/>
</dbReference>
<dbReference type="AlphaFoldDB" id="A0A4Z2EXJ3"/>
<proteinExistence type="predicted"/>
<name>A0A4Z2EXJ3_9TELE</name>